<dbReference type="InterPro" id="IPR012338">
    <property type="entry name" value="Beta-lactam/transpept-like"/>
</dbReference>
<dbReference type="EMBL" id="FNTI01000001">
    <property type="protein sequence ID" value="SEE42023.1"/>
    <property type="molecule type" value="Genomic_DNA"/>
</dbReference>
<dbReference type="Pfam" id="PF00768">
    <property type="entry name" value="Peptidase_S11"/>
    <property type="match status" value="1"/>
</dbReference>
<feature type="active site" description="Acyl-ester intermediate" evidence="13">
    <location>
        <position position="85"/>
    </location>
</feature>
<accession>A0A1M7II59</accession>
<dbReference type="SUPFAM" id="SSF69189">
    <property type="entry name" value="Penicillin-binding protein associated domain"/>
    <property type="match status" value="1"/>
</dbReference>
<dbReference type="GO" id="GO:0071555">
    <property type="term" value="P:cell wall organization"/>
    <property type="evidence" value="ECO:0007669"/>
    <property type="project" value="UniProtKB-KW"/>
</dbReference>
<dbReference type="AlphaFoldDB" id="A0A1M7II59"/>
<dbReference type="PANTHER" id="PTHR21581:SF6">
    <property type="entry name" value="TRAFFICKING PROTEIN PARTICLE COMPLEX SUBUNIT 12"/>
    <property type="match status" value="1"/>
</dbReference>
<dbReference type="InterPro" id="IPR037167">
    <property type="entry name" value="Peptidase_S11_C_sf"/>
</dbReference>
<evidence type="ECO:0000256" key="10">
    <source>
        <dbReference type="ARBA" id="ARBA00022984"/>
    </source>
</evidence>
<dbReference type="Pfam" id="PF07943">
    <property type="entry name" value="PBP5_C"/>
    <property type="match status" value="1"/>
</dbReference>
<dbReference type="GO" id="GO:0009002">
    <property type="term" value="F:serine-type D-Ala-D-Ala carboxypeptidase activity"/>
    <property type="evidence" value="ECO:0007669"/>
    <property type="project" value="UniProtKB-EC"/>
</dbReference>
<sequence>MAVETPVFRTLRAAAAFPWRSLVASALALAIGWGGIVYAANNSVQGAKKEENAFDGDAPTAILIEASSGSVLFEKNADELRAPSSMMKLMTAEVVFNAIKKGDVKLTDEYRISENAWRRGGAPAGGSTMFAVLNSKVSVDDLLHGALIQSGNDACIALAEGMAGNERIFATDFMTKRARELGLTKSTFGNSNGLPDPANKMTVRELSRLARYVIQTYPDMYKLFGEKEFTWNKIRQQNRNPLLNSLAGADGLKTGYTKEGGYGMVGSAVQNDTRLIVVVNGLEDPDDRATEAKKMLEWGFRNFETRTLFAADQPVGYAKVFGGDSRSVKLASPQPIKLMVPKNGSEKLIARVIYNGPVRAPVQPGQPVGVVRVWRGANVAMEAPVYAAESVGTGSTMRRAIDGASELVIGMFRASAEKL</sequence>
<dbReference type="InterPro" id="IPR018044">
    <property type="entry name" value="Peptidase_S11"/>
</dbReference>
<dbReference type="EC" id="3.4.16.4" evidence="4"/>
<evidence type="ECO:0000256" key="3">
    <source>
        <dbReference type="ARBA" id="ARBA00007164"/>
    </source>
</evidence>
<comment type="similarity">
    <text evidence="3 15">Belongs to the peptidase S11 family.</text>
</comment>
<evidence type="ECO:0000256" key="9">
    <source>
        <dbReference type="ARBA" id="ARBA00022960"/>
    </source>
</evidence>
<name>A0A1M7II59_9BRAD</name>
<gene>
    <name evidence="17" type="ORF">SAMN05444171_7404</name>
</gene>
<dbReference type="SMART" id="SM00936">
    <property type="entry name" value="PBP5_C"/>
    <property type="match status" value="1"/>
</dbReference>
<comment type="catalytic activity">
    <reaction evidence="12">
        <text>Preferential cleavage: (Ac)2-L-Lys-D-Ala-|-D-Ala. Also transpeptidation of peptidyl-alanyl moieties that are N-acyl substituents of D-alanine.</text>
        <dbReference type="EC" id="3.4.16.4"/>
    </reaction>
</comment>
<evidence type="ECO:0000256" key="8">
    <source>
        <dbReference type="ARBA" id="ARBA00022801"/>
    </source>
</evidence>
<evidence type="ECO:0000256" key="7">
    <source>
        <dbReference type="ARBA" id="ARBA00022729"/>
    </source>
</evidence>
<dbReference type="PANTHER" id="PTHR21581">
    <property type="entry name" value="D-ALANYL-D-ALANINE CARBOXYPEPTIDASE"/>
    <property type="match status" value="1"/>
</dbReference>
<dbReference type="Proteomes" id="UP000183208">
    <property type="component" value="Unassembled WGS sequence"/>
</dbReference>
<comment type="pathway">
    <text evidence="2">Cell wall biogenesis; peptidoglycan biosynthesis.</text>
</comment>
<dbReference type="InterPro" id="IPR001967">
    <property type="entry name" value="Peptidase_S11_N"/>
</dbReference>
<keyword evidence="5 17" id="KW-0121">Carboxypeptidase</keyword>
<feature type="domain" description="Peptidase S11 D-Ala-D-Ala carboxypeptidase A C-terminal" evidence="16">
    <location>
        <begin position="303"/>
        <end position="393"/>
    </location>
</feature>
<evidence type="ECO:0000256" key="12">
    <source>
        <dbReference type="ARBA" id="ARBA00034000"/>
    </source>
</evidence>
<protein>
    <recommendedName>
        <fullName evidence="4">serine-type D-Ala-D-Ala carboxypeptidase</fullName>
        <ecNumber evidence="4">3.4.16.4</ecNumber>
    </recommendedName>
</protein>
<dbReference type="OrthoDB" id="5291989at2"/>
<reference evidence="17 18" key="1">
    <citation type="submission" date="2016-10" db="EMBL/GenBank/DDBJ databases">
        <authorList>
            <person name="de Groot N.N."/>
        </authorList>
    </citation>
    <scope>NUCLEOTIDE SEQUENCE [LARGE SCALE GENOMIC DNA]</scope>
    <source>
        <strain evidence="17 18">GAS522</strain>
    </source>
</reference>
<dbReference type="FunFam" id="3.40.710.10:FF:000068">
    <property type="entry name" value="D-alanyl-D-alanine carboxypeptidase"/>
    <property type="match status" value="1"/>
</dbReference>
<evidence type="ECO:0000256" key="13">
    <source>
        <dbReference type="PIRSR" id="PIRSR618044-1"/>
    </source>
</evidence>
<dbReference type="Gene3D" id="2.60.410.10">
    <property type="entry name" value="D-Ala-D-Ala carboxypeptidase, C-terminal domain"/>
    <property type="match status" value="1"/>
</dbReference>
<keyword evidence="6" id="KW-0645">Protease</keyword>
<evidence type="ECO:0000313" key="17">
    <source>
        <dbReference type="EMBL" id="SEE42023.1"/>
    </source>
</evidence>
<dbReference type="GO" id="GO:0006508">
    <property type="term" value="P:proteolysis"/>
    <property type="evidence" value="ECO:0007669"/>
    <property type="project" value="UniProtKB-KW"/>
</dbReference>
<keyword evidence="7" id="KW-0732">Signal</keyword>
<evidence type="ECO:0000256" key="6">
    <source>
        <dbReference type="ARBA" id="ARBA00022670"/>
    </source>
</evidence>
<keyword evidence="11" id="KW-0961">Cell wall biogenesis/degradation</keyword>
<dbReference type="PRINTS" id="PR00725">
    <property type="entry name" value="DADACBPTASE1"/>
</dbReference>
<evidence type="ECO:0000256" key="1">
    <source>
        <dbReference type="ARBA" id="ARBA00003217"/>
    </source>
</evidence>
<organism evidence="17 18">
    <name type="scientific">Bradyrhizobium lablabi</name>
    <dbReference type="NCBI Taxonomy" id="722472"/>
    <lineage>
        <taxon>Bacteria</taxon>
        <taxon>Pseudomonadati</taxon>
        <taxon>Pseudomonadota</taxon>
        <taxon>Alphaproteobacteria</taxon>
        <taxon>Hyphomicrobiales</taxon>
        <taxon>Nitrobacteraceae</taxon>
        <taxon>Bradyrhizobium</taxon>
    </lineage>
</organism>
<comment type="function">
    <text evidence="1">Removes C-terminal D-alanyl residues from sugar-peptide cell wall precursors.</text>
</comment>
<evidence type="ECO:0000256" key="2">
    <source>
        <dbReference type="ARBA" id="ARBA00004752"/>
    </source>
</evidence>
<feature type="binding site" evidence="14">
    <location>
        <position position="253"/>
    </location>
    <ligand>
        <name>substrate</name>
    </ligand>
</feature>
<feature type="active site" description="Proton acceptor" evidence="13">
    <location>
        <position position="88"/>
    </location>
</feature>
<evidence type="ECO:0000256" key="5">
    <source>
        <dbReference type="ARBA" id="ARBA00022645"/>
    </source>
</evidence>
<evidence type="ECO:0000259" key="16">
    <source>
        <dbReference type="SMART" id="SM00936"/>
    </source>
</evidence>
<dbReference type="RefSeq" id="WP_074829584.1">
    <property type="nucleotide sequence ID" value="NZ_FNTI01000001.1"/>
</dbReference>
<keyword evidence="10" id="KW-0573">Peptidoglycan synthesis</keyword>
<dbReference type="GO" id="GO:0009252">
    <property type="term" value="P:peptidoglycan biosynthetic process"/>
    <property type="evidence" value="ECO:0007669"/>
    <property type="project" value="UniProtKB-UniPathway"/>
</dbReference>
<keyword evidence="8" id="KW-0378">Hydrolase</keyword>
<proteinExistence type="inferred from homology"/>
<evidence type="ECO:0000256" key="4">
    <source>
        <dbReference type="ARBA" id="ARBA00012448"/>
    </source>
</evidence>
<dbReference type="UniPathway" id="UPA00219"/>
<evidence type="ECO:0000313" key="18">
    <source>
        <dbReference type="Proteomes" id="UP000183208"/>
    </source>
</evidence>
<dbReference type="SUPFAM" id="SSF56601">
    <property type="entry name" value="beta-lactamase/transpeptidase-like"/>
    <property type="match status" value="1"/>
</dbReference>
<evidence type="ECO:0000256" key="14">
    <source>
        <dbReference type="PIRSR" id="PIRSR618044-2"/>
    </source>
</evidence>
<dbReference type="InterPro" id="IPR012907">
    <property type="entry name" value="Peptidase_S11_C"/>
</dbReference>
<dbReference type="InterPro" id="IPR015956">
    <property type="entry name" value="Peniciliin-bd_prot_C_sf"/>
</dbReference>
<dbReference type="GO" id="GO:0008360">
    <property type="term" value="P:regulation of cell shape"/>
    <property type="evidence" value="ECO:0007669"/>
    <property type="project" value="UniProtKB-KW"/>
</dbReference>
<feature type="active site" evidence="13">
    <location>
        <position position="150"/>
    </location>
</feature>
<keyword evidence="9" id="KW-0133">Cell shape</keyword>
<evidence type="ECO:0000256" key="11">
    <source>
        <dbReference type="ARBA" id="ARBA00023316"/>
    </source>
</evidence>
<evidence type="ECO:0000256" key="15">
    <source>
        <dbReference type="RuleBase" id="RU004016"/>
    </source>
</evidence>
<dbReference type="Gene3D" id="3.40.710.10">
    <property type="entry name" value="DD-peptidase/beta-lactamase superfamily"/>
    <property type="match status" value="1"/>
</dbReference>